<organism evidence="2 3">
    <name type="scientific">Rhizopogon vinicolor AM-OR11-026</name>
    <dbReference type="NCBI Taxonomy" id="1314800"/>
    <lineage>
        <taxon>Eukaryota</taxon>
        <taxon>Fungi</taxon>
        <taxon>Dikarya</taxon>
        <taxon>Basidiomycota</taxon>
        <taxon>Agaricomycotina</taxon>
        <taxon>Agaricomycetes</taxon>
        <taxon>Agaricomycetidae</taxon>
        <taxon>Boletales</taxon>
        <taxon>Suillineae</taxon>
        <taxon>Rhizopogonaceae</taxon>
        <taxon>Rhizopogon</taxon>
    </lineage>
</organism>
<gene>
    <name evidence="2" type="ORF">K503DRAFT_770339</name>
</gene>
<reference evidence="2 3" key="1">
    <citation type="submission" date="2016-06" db="EMBL/GenBank/DDBJ databases">
        <title>Comparative genomics of the ectomycorrhizal sister species Rhizopogon vinicolor and Rhizopogon vesiculosus (Basidiomycota: Boletales) reveals a divergence of the mating type B locus.</title>
        <authorList>
            <consortium name="DOE Joint Genome Institute"/>
            <person name="Mujic A.B."/>
            <person name="Kuo A."/>
            <person name="Tritt A."/>
            <person name="Lipzen A."/>
            <person name="Chen C."/>
            <person name="Johnson J."/>
            <person name="Sharma A."/>
            <person name="Barry K."/>
            <person name="Grigoriev I.V."/>
            <person name="Spatafora J.W."/>
        </authorList>
    </citation>
    <scope>NUCLEOTIDE SEQUENCE [LARGE SCALE GENOMIC DNA]</scope>
    <source>
        <strain evidence="2 3">AM-OR11-026</strain>
    </source>
</reference>
<keyword evidence="1" id="KW-0472">Membrane</keyword>
<dbReference type="InParanoid" id="A0A1B7N161"/>
<protein>
    <submittedName>
        <fullName evidence="2">Uncharacterized protein</fullName>
    </submittedName>
</protein>
<accession>A0A1B7N161</accession>
<dbReference type="Proteomes" id="UP000092154">
    <property type="component" value="Unassembled WGS sequence"/>
</dbReference>
<proteinExistence type="predicted"/>
<dbReference type="EMBL" id="KV448287">
    <property type="protein sequence ID" value="OAX38587.1"/>
    <property type="molecule type" value="Genomic_DNA"/>
</dbReference>
<evidence type="ECO:0000313" key="2">
    <source>
        <dbReference type="EMBL" id="OAX38587.1"/>
    </source>
</evidence>
<keyword evidence="1" id="KW-1133">Transmembrane helix</keyword>
<sequence>MSNIFFPWSALFSLSALCLFFSLHKWTIGRYRSFLPGFSLLVHCFVHVYSHFWWYMTN</sequence>
<evidence type="ECO:0000313" key="3">
    <source>
        <dbReference type="Proteomes" id="UP000092154"/>
    </source>
</evidence>
<evidence type="ECO:0000256" key="1">
    <source>
        <dbReference type="SAM" id="Phobius"/>
    </source>
</evidence>
<feature type="transmembrane region" description="Helical" evidence="1">
    <location>
        <begin position="35"/>
        <end position="56"/>
    </location>
</feature>
<keyword evidence="1" id="KW-0812">Transmembrane</keyword>
<name>A0A1B7N161_9AGAM</name>
<feature type="transmembrane region" description="Helical" evidence="1">
    <location>
        <begin position="6"/>
        <end position="23"/>
    </location>
</feature>
<dbReference type="AlphaFoldDB" id="A0A1B7N161"/>
<keyword evidence="3" id="KW-1185">Reference proteome</keyword>